<keyword evidence="2" id="KW-1185">Reference proteome</keyword>
<evidence type="ECO:0000313" key="1">
    <source>
        <dbReference type="EMBL" id="NCI51567.1"/>
    </source>
</evidence>
<dbReference type="RefSeq" id="WP_161819847.1">
    <property type="nucleotide sequence ID" value="NZ_JAACJS010000015.1"/>
</dbReference>
<comment type="caution">
    <text evidence="1">The sequence shown here is derived from an EMBL/GenBank/DDBJ whole genome shotgun (WGS) entry which is preliminary data.</text>
</comment>
<dbReference type="Proteomes" id="UP000753802">
    <property type="component" value="Unassembled WGS sequence"/>
</dbReference>
<name>A0ABX0A0U4_9BACT</name>
<reference evidence="1 2" key="1">
    <citation type="submission" date="2020-01" db="EMBL/GenBank/DDBJ databases">
        <title>Genome analysis.</title>
        <authorList>
            <person name="Wu S."/>
            <person name="Wang G."/>
        </authorList>
    </citation>
    <scope>NUCLEOTIDE SEQUENCE [LARGE SCALE GENOMIC DNA]</scope>
    <source>
        <strain evidence="1 2">SYL130</strain>
    </source>
</reference>
<dbReference type="EMBL" id="JAACJS010000015">
    <property type="protein sequence ID" value="NCI51567.1"/>
    <property type="molecule type" value="Genomic_DNA"/>
</dbReference>
<protein>
    <submittedName>
        <fullName evidence="1">Uncharacterized protein</fullName>
    </submittedName>
</protein>
<proteinExistence type="predicted"/>
<organism evidence="1 2">
    <name type="scientific">Sediminibacterium roseum</name>
    <dbReference type="NCBI Taxonomy" id="1978412"/>
    <lineage>
        <taxon>Bacteria</taxon>
        <taxon>Pseudomonadati</taxon>
        <taxon>Bacteroidota</taxon>
        <taxon>Chitinophagia</taxon>
        <taxon>Chitinophagales</taxon>
        <taxon>Chitinophagaceae</taxon>
        <taxon>Sediminibacterium</taxon>
    </lineage>
</organism>
<gene>
    <name evidence="1" type="ORF">GWC95_16680</name>
</gene>
<sequence>MPLKKGDKEVKVEMEFVKNRLIGLHIRMANRKTKKLTPAEREKIRKFVWTYQGEIKQKWEDFRAGKAIKMEKISREIK</sequence>
<accession>A0ABX0A0U4</accession>
<evidence type="ECO:0000313" key="2">
    <source>
        <dbReference type="Proteomes" id="UP000753802"/>
    </source>
</evidence>